<keyword evidence="2" id="KW-1185">Reference proteome</keyword>
<evidence type="ECO:0000313" key="1">
    <source>
        <dbReference type="EMBL" id="CAG8453408.1"/>
    </source>
</evidence>
<organism evidence="1 2">
    <name type="scientific">Paraglomus brasilianum</name>
    <dbReference type="NCBI Taxonomy" id="144538"/>
    <lineage>
        <taxon>Eukaryota</taxon>
        <taxon>Fungi</taxon>
        <taxon>Fungi incertae sedis</taxon>
        <taxon>Mucoromycota</taxon>
        <taxon>Glomeromycotina</taxon>
        <taxon>Glomeromycetes</taxon>
        <taxon>Paraglomerales</taxon>
        <taxon>Paraglomeraceae</taxon>
        <taxon>Paraglomus</taxon>
    </lineage>
</organism>
<accession>A0A9N8VJR6</accession>
<dbReference type="AlphaFoldDB" id="A0A9N8VJR6"/>
<gene>
    <name evidence="1" type="ORF">PBRASI_LOCUS167</name>
</gene>
<evidence type="ECO:0000313" key="2">
    <source>
        <dbReference type="Proteomes" id="UP000789739"/>
    </source>
</evidence>
<name>A0A9N8VJR6_9GLOM</name>
<protein>
    <submittedName>
        <fullName evidence="1">999_t:CDS:1</fullName>
    </submittedName>
</protein>
<dbReference type="EMBL" id="CAJVPI010000008">
    <property type="protein sequence ID" value="CAG8453408.1"/>
    <property type="molecule type" value="Genomic_DNA"/>
</dbReference>
<comment type="caution">
    <text evidence="1">The sequence shown here is derived from an EMBL/GenBank/DDBJ whole genome shotgun (WGS) entry which is preliminary data.</text>
</comment>
<proteinExistence type="predicted"/>
<dbReference type="Proteomes" id="UP000789739">
    <property type="component" value="Unassembled WGS sequence"/>
</dbReference>
<sequence>MSRLGIYEVIPEMLDYAQKLVLERPRKRNRFLLFRRSAYELTKREILREYSPNELSQIWNGLPHNITNQFQRIVETAKHIPAVIGEVRVPGRKRKRGPRQDSFAVQISLNVPRHLENSYQQTIMITDPIIRRLEENAENAIFDEYTTLNTR</sequence>
<reference evidence="1" key="1">
    <citation type="submission" date="2021-06" db="EMBL/GenBank/DDBJ databases">
        <authorList>
            <person name="Kallberg Y."/>
            <person name="Tangrot J."/>
            <person name="Rosling A."/>
        </authorList>
    </citation>
    <scope>NUCLEOTIDE SEQUENCE</scope>
    <source>
        <strain evidence="1">BR232B</strain>
    </source>
</reference>